<dbReference type="GO" id="GO:0004553">
    <property type="term" value="F:hydrolase activity, hydrolyzing O-glycosyl compounds"/>
    <property type="evidence" value="ECO:0007669"/>
    <property type="project" value="InterPro"/>
</dbReference>
<evidence type="ECO:0000259" key="2">
    <source>
        <dbReference type="SMART" id="SM00495"/>
    </source>
</evidence>
<evidence type="ECO:0000313" key="3">
    <source>
        <dbReference type="EMBL" id="SKA03676.1"/>
    </source>
</evidence>
<feature type="domain" description="Chitin-binding type-3" evidence="2">
    <location>
        <begin position="45"/>
        <end position="89"/>
    </location>
</feature>
<dbReference type="AlphaFoldDB" id="A0A1T4QJ46"/>
<dbReference type="InterPro" id="IPR003610">
    <property type="entry name" value="CBM5/12"/>
</dbReference>
<evidence type="ECO:0000313" key="4">
    <source>
        <dbReference type="Proteomes" id="UP000190367"/>
    </source>
</evidence>
<dbReference type="Gene3D" id="2.10.10.20">
    <property type="entry name" value="Carbohydrate-binding module superfamily 5/12"/>
    <property type="match status" value="1"/>
</dbReference>
<name>A0A1T4QJ46_9BACT</name>
<dbReference type="Pfam" id="PF02839">
    <property type="entry name" value="CBM_5_12"/>
    <property type="match status" value="1"/>
</dbReference>
<keyword evidence="4" id="KW-1185">Reference proteome</keyword>
<dbReference type="EMBL" id="FUWZ01000002">
    <property type="protein sequence ID" value="SKA03676.1"/>
    <property type="molecule type" value="Genomic_DNA"/>
</dbReference>
<dbReference type="SUPFAM" id="SSF51055">
    <property type="entry name" value="Carbohydrate binding domain"/>
    <property type="match status" value="1"/>
</dbReference>
<proteinExistence type="predicted"/>
<dbReference type="STRING" id="634771.SAMN04488128_102398"/>
<organism evidence="3 4">
    <name type="scientific">Chitinophaga eiseniae</name>
    <dbReference type="NCBI Taxonomy" id="634771"/>
    <lineage>
        <taxon>Bacteria</taxon>
        <taxon>Pseudomonadati</taxon>
        <taxon>Bacteroidota</taxon>
        <taxon>Chitinophagia</taxon>
        <taxon>Chitinophagales</taxon>
        <taxon>Chitinophagaceae</taxon>
        <taxon>Chitinophaga</taxon>
    </lineage>
</organism>
<sequence length="94" mass="10609">MHVFSKTLLFIPILCGAMISANSSDSRYRYPDMKAIYRGVDCKGIMPWSSTTTYTGGYLVVYQGHKWVAKYWTQNETPRTGDDSPWTDLGACSI</sequence>
<dbReference type="GO" id="GO:0005975">
    <property type="term" value="P:carbohydrate metabolic process"/>
    <property type="evidence" value="ECO:0007669"/>
    <property type="project" value="InterPro"/>
</dbReference>
<protein>
    <submittedName>
        <fullName evidence="3">Carbohydrate binding domain-containing protein</fullName>
    </submittedName>
</protein>
<dbReference type="CDD" id="cd12215">
    <property type="entry name" value="ChiC_BD"/>
    <property type="match status" value="1"/>
</dbReference>
<reference evidence="4" key="1">
    <citation type="submission" date="2017-02" db="EMBL/GenBank/DDBJ databases">
        <authorList>
            <person name="Varghese N."/>
            <person name="Submissions S."/>
        </authorList>
    </citation>
    <scope>NUCLEOTIDE SEQUENCE [LARGE SCALE GENOMIC DNA]</scope>
    <source>
        <strain evidence="4">DSM 22224</strain>
    </source>
</reference>
<dbReference type="GO" id="GO:0030246">
    <property type="term" value="F:carbohydrate binding"/>
    <property type="evidence" value="ECO:0007669"/>
    <property type="project" value="InterPro"/>
</dbReference>
<dbReference type="GO" id="GO:0005576">
    <property type="term" value="C:extracellular region"/>
    <property type="evidence" value="ECO:0007669"/>
    <property type="project" value="InterPro"/>
</dbReference>
<keyword evidence="1" id="KW-0378">Hydrolase</keyword>
<dbReference type="RefSeq" id="WP_078668952.1">
    <property type="nucleotide sequence ID" value="NZ_FUWZ01000002.1"/>
</dbReference>
<accession>A0A1T4QJ46</accession>
<dbReference type="Proteomes" id="UP000190367">
    <property type="component" value="Unassembled WGS sequence"/>
</dbReference>
<gene>
    <name evidence="3" type="ORF">SAMN04488128_102398</name>
</gene>
<evidence type="ECO:0000256" key="1">
    <source>
        <dbReference type="ARBA" id="ARBA00022801"/>
    </source>
</evidence>
<dbReference type="InterPro" id="IPR036573">
    <property type="entry name" value="CBM_sf_5/12"/>
</dbReference>
<dbReference type="SMART" id="SM00495">
    <property type="entry name" value="ChtBD3"/>
    <property type="match status" value="1"/>
</dbReference>